<accession>A0ABZ0IF60</accession>
<dbReference type="EMBL" id="CP136865">
    <property type="protein sequence ID" value="WOJ97189.1"/>
    <property type="molecule type" value="Genomic_DNA"/>
</dbReference>
<keyword evidence="2" id="KW-1185">Reference proteome</keyword>
<gene>
    <name evidence="1" type="ORF">R0137_01120</name>
</gene>
<proteinExistence type="predicted"/>
<evidence type="ECO:0000313" key="1">
    <source>
        <dbReference type="EMBL" id="WOJ97189.1"/>
    </source>
</evidence>
<reference evidence="1 2" key="1">
    <citation type="submission" date="2023-10" db="EMBL/GenBank/DDBJ databases">
        <title>Two novel species belonging to the OM43/NOR5 clade.</title>
        <authorList>
            <person name="Park M."/>
        </authorList>
    </citation>
    <scope>NUCLEOTIDE SEQUENCE [LARGE SCALE GENOMIC DNA]</scope>
    <source>
        <strain evidence="1 2">IMCC45268</strain>
    </source>
</reference>
<name>A0ABZ0IF60_9GAMM</name>
<sequence length="303" mass="32862">MGTVAGAQAPQTIGILSDGKPGHLNQSLGLADALQRLRPNLRVQEIPAMPRSQVFVEFLRPKKREPDVDLLIAAGHATHLSLLALRRAYSCPAIVLMRPSLPGAFFDLRIEPRHDGGREAPRCWISEGPLNRMHPSGIRTESGLILVGGPSPHYSWDDAAVVQQVKALCDGRRQWQLSGSRRTPTSLMTALSNLDVSGLTVHDSSSLPSTWLANELPKAKECWVSPDSASMVYEALTAGCAVGVLDLPAVDGSRVARSIDGLLEQQRLISFEAFTEGALPTTPVEPFAEADRCARRILEQGWL</sequence>
<dbReference type="InterPro" id="IPR009367">
    <property type="entry name" value="Elm1-like"/>
</dbReference>
<organism evidence="1 2">
    <name type="scientific">Congregibacter brevis</name>
    <dbReference type="NCBI Taxonomy" id="3081201"/>
    <lineage>
        <taxon>Bacteria</taxon>
        <taxon>Pseudomonadati</taxon>
        <taxon>Pseudomonadota</taxon>
        <taxon>Gammaproteobacteria</taxon>
        <taxon>Cellvibrionales</taxon>
        <taxon>Halieaceae</taxon>
        <taxon>Congregibacter</taxon>
    </lineage>
</organism>
<dbReference type="Proteomes" id="UP001626549">
    <property type="component" value="Chromosome"/>
</dbReference>
<dbReference type="RefSeq" id="WP_407327893.1">
    <property type="nucleotide sequence ID" value="NZ_CP136865.1"/>
</dbReference>
<evidence type="ECO:0000313" key="2">
    <source>
        <dbReference type="Proteomes" id="UP001626549"/>
    </source>
</evidence>
<dbReference type="Pfam" id="PF06258">
    <property type="entry name" value="Mito_fiss_Elm1"/>
    <property type="match status" value="1"/>
</dbReference>
<protein>
    <submittedName>
        <fullName evidence="1">ELM1/GtrOC1 family putative glycosyltransferase</fullName>
    </submittedName>
</protein>